<gene>
    <name evidence="2" type="ORF">ELQ35_15605</name>
</gene>
<dbReference type="AlphaFoldDB" id="A0A433HH39"/>
<accession>A0A433HH39</accession>
<reference evidence="2 3" key="1">
    <citation type="submission" date="2018-12" db="EMBL/GenBank/DDBJ databases">
        <title>Bacillus chawlae sp. nov., Bacillus glennii sp. nov., and Bacillus saganii sp. nov. Isolated from the Vehicle Assembly Building at Kennedy Space Center where the Viking Spacecraft were Assembled.</title>
        <authorList>
            <person name="Seuylemezian A."/>
            <person name="Vaishampayan P."/>
        </authorList>
    </citation>
    <scope>NUCLEOTIDE SEQUENCE [LARGE SCALE GENOMIC DNA]</scope>
    <source>
        <strain evidence="2 3">L5</strain>
    </source>
</reference>
<dbReference type="EMBL" id="RYZZ01000024">
    <property type="protein sequence ID" value="RUQ27523.1"/>
    <property type="molecule type" value="Genomic_DNA"/>
</dbReference>
<comment type="caution">
    <text evidence="2">The sequence shown here is derived from an EMBL/GenBank/DDBJ whole genome shotgun (WGS) entry which is preliminary data.</text>
</comment>
<proteinExistence type="predicted"/>
<dbReference type="RefSeq" id="WP_126865838.1">
    <property type="nucleotide sequence ID" value="NZ_JAUSTX010000038.1"/>
</dbReference>
<dbReference type="Proteomes" id="UP000267430">
    <property type="component" value="Unassembled WGS sequence"/>
</dbReference>
<feature type="domain" description="Primase C-terminal 1" evidence="1">
    <location>
        <begin position="4"/>
        <end position="52"/>
    </location>
</feature>
<sequence length="63" mass="7213">MSAASLSGYLLRHGIAAPIVYELMLLWNERNNPPESIEVIETTFQSILKRELKRLKGGRERES</sequence>
<evidence type="ECO:0000259" key="1">
    <source>
        <dbReference type="Pfam" id="PF08708"/>
    </source>
</evidence>
<evidence type="ECO:0000313" key="3">
    <source>
        <dbReference type="Proteomes" id="UP000267430"/>
    </source>
</evidence>
<name>A0A433HH39_9BACI</name>
<protein>
    <recommendedName>
        <fullName evidence="1">Primase C-terminal 1 domain-containing protein</fullName>
    </recommendedName>
</protein>
<dbReference type="Pfam" id="PF08708">
    <property type="entry name" value="PriCT_1"/>
    <property type="match status" value="1"/>
</dbReference>
<dbReference type="InterPro" id="IPR014820">
    <property type="entry name" value="PriCT_1"/>
</dbReference>
<evidence type="ECO:0000313" key="2">
    <source>
        <dbReference type="EMBL" id="RUQ27523.1"/>
    </source>
</evidence>
<organism evidence="2 3">
    <name type="scientific">Peribacillus cavernae</name>
    <dbReference type="NCBI Taxonomy" id="1674310"/>
    <lineage>
        <taxon>Bacteria</taxon>
        <taxon>Bacillati</taxon>
        <taxon>Bacillota</taxon>
        <taxon>Bacilli</taxon>
        <taxon>Bacillales</taxon>
        <taxon>Bacillaceae</taxon>
        <taxon>Peribacillus</taxon>
    </lineage>
</organism>
<keyword evidence="3" id="KW-1185">Reference proteome</keyword>